<keyword evidence="1" id="KW-0520">NAD</keyword>
<dbReference type="Pfam" id="PF22725">
    <property type="entry name" value="GFO_IDH_MocA_C3"/>
    <property type="match status" value="1"/>
</dbReference>
<reference evidence="5" key="1">
    <citation type="journal article" date="2019" name="Int. J. Syst. Evol. Microbiol.">
        <title>The Global Catalogue of Microorganisms (GCM) 10K type strain sequencing project: providing services to taxonomists for standard genome sequencing and annotation.</title>
        <authorList>
            <consortium name="The Broad Institute Genomics Platform"/>
            <consortium name="The Broad Institute Genome Sequencing Center for Infectious Disease"/>
            <person name="Wu L."/>
            <person name="Ma J."/>
        </authorList>
    </citation>
    <scope>NUCLEOTIDE SEQUENCE [LARGE SCALE GENOMIC DNA]</scope>
    <source>
        <strain evidence="5">CGMCC 1.15772</strain>
    </source>
</reference>
<evidence type="ECO:0000259" key="3">
    <source>
        <dbReference type="Pfam" id="PF22725"/>
    </source>
</evidence>
<accession>A0ABW2HD41</accession>
<dbReference type="RefSeq" id="WP_262873971.1">
    <property type="nucleotide sequence ID" value="NZ_BAABKW010000012.1"/>
</dbReference>
<dbReference type="PANTHER" id="PTHR43054">
    <property type="match status" value="1"/>
</dbReference>
<dbReference type="Gene3D" id="3.40.50.720">
    <property type="entry name" value="NAD(P)-binding Rossmann-like Domain"/>
    <property type="match status" value="1"/>
</dbReference>
<dbReference type="PANTHER" id="PTHR43054:SF1">
    <property type="entry name" value="SCYLLO-INOSITOL 2-DEHYDROGENASE (NADP(+)) IOLU"/>
    <property type="match status" value="1"/>
</dbReference>
<dbReference type="InterPro" id="IPR000683">
    <property type="entry name" value="Gfo/Idh/MocA-like_OxRdtase_N"/>
</dbReference>
<dbReference type="InterPro" id="IPR055170">
    <property type="entry name" value="GFO_IDH_MocA-like_dom"/>
</dbReference>
<dbReference type="InterPro" id="IPR036291">
    <property type="entry name" value="NAD(P)-bd_dom_sf"/>
</dbReference>
<protein>
    <submittedName>
        <fullName evidence="4">Gfo/Idh/MocA family protein</fullName>
    </submittedName>
</protein>
<dbReference type="SUPFAM" id="SSF51735">
    <property type="entry name" value="NAD(P)-binding Rossmann-fold domains"/>
    <property type="match status" value="1"/>
</dbReference>
<sequence>MIRIATIGTSMITGMLVEAVSRVEGVRVQAVYSRDLAKAQQAAADYGAEWASDDLEAVLTASDVDAIYIASPNSAHGSQARRAIAAGKHVLVEKPAVPTEAEWLELVALADAAGVVLLEAMRTEYDRGTALVRSLLPEVGVLRAASLRYQSRSSRYDLVLAGERVNMFDPAMAGGGLMDLGVYCIHAMLTLFGEPERVASEVIPVASGVDGAGTLLARYPGFAVSLEYSKISTTQLPSEIQGEDGTLVIDHVSGARSVRLVRRDGTVETHTVDAPELDLAGEVERFAVLIAGGADAARDHALTASTLRLIEAARGAMA</sequence>
<dbReference type="Pfam" id="PF01408">
    <property type="entry name" value="GFO_IDH_MocA"/>
    <property type="match status" value="1"/>
</dbReference>
<evidence type="ECO:0000313" key="4">
    <source>
        <dbReference type="EMBL" id="MFC7269033.1"/>
    </source>
</evidence>
<gene>
    <name evidence="4" type="ORF">ACFQRL_08700</name>
</gene>
<dbReference type="EMBL" id="JBHTBE010000002">
    <property type="protein sequence ID" value="MFC7269033.1"/>
    <property type="molecule type" value="Genomic_DNA"/>
</dbReference>
<feature type="domain" description="Gfo/Idh/MocA-like oxidoreductase N-terminal" evidence="2">
    <location>
        <begin position="2"/>
        <end position="118"/>
    </location>
</feature>
<organism evidence="4 5">
    <name type="scientific">Microbacterium fluvii</name>
    <dbReference type="NCBI Taxonomy" id="415215"/>
    <lineage>
        <taxon>Bacteria</taxon>
        <taxon>Bacillati</taxon>
        <taxon>Actinomycetota</taxon>
        <taxon>Actinomycetes</taxon>
        <taxon>Micrococcales</taxon>
        <taxon>Microbacteriaceae</taxon>
        <taxon>Microbacterium</taxon>
    </lineage>
</organism>
<evidence type="ECO:0000313" key="5">
    <source>
        <dbReference type="Proteomes" id="UP001596507"/>
    </source>
</evidence>
<keyword evidence="5" id="KW-1185">Reference proteome</keyword>
<dbReference type="SUPFAM" id="SSF55347">
    <property type="entry name" value="Glyceraldehyde-3-phosphate dehydrogenase-like, C-terminal domain"/>
    <property type="match status" value="1"/>
</dbReference>
<evidence type="ECO:0000256" key="1">
    <source>
        <dbReference type="ARBA" id="ARBA00023027"/>
    </source>
</evidence>
<comment type="caution">
    <text evidence="4">The sequence shown here is derived from an EMBL/GenBank/DDBJ whole genome shotgun (WGS) entry which is preliminary data.</text>
</comment>
<name>A0ABW2HD41_9MICO</name>
<dbReference type="Gene3D" id="3.30.360.10">
    <property type="entry name" value="Dihydrodipicolinate Reductase, domain 2"/>
    <property type="match status" value="1"/>
</dbReference>
<proteinExistence type="predicted"/>
<evidence type="ECO:0000259" key="2">
    <source>
        <dbReference type="Pfam" id="PF01408"/>
    </source>
</evidence>
<feature type="domain" description="GFO/IDH/MocA-like oxidoreductase" evidence="3">
    <location>
        <begin position="156"/>
        <end position="247"/>
    </location>
</feature>
<dbReference type="Proteomes" id="UP001596507">
    <property type="component" value="Unassembled WGS sequence"/>
</dbReference>